<reference evidence="2 3" key="1">
    <citation type="submission" date="2019-02" db="EMBL/GenBank/DDBJ databases">
        <authorList>
            <person name="Goldberg S.R."/>
            <person name="Haltli B.A."/>
            <person name="Correa H."/>
            <person name="Russell K.G."/>
        </authorList>
    </citation>
    <scope>NUCLEOTIDE SEQUENCE [LARGE SCALE GENOMIC DNA]</scope>
    <source>
        <strain evidence="2 3">JCM 16186</strain>
    </source>
</reference>
<dbReference type="SMART" id="SM00710">
    <property type="entry name" value="PbH1"/>
    <property type="match status" value="3"/>
</dbReference>
<proteinExistence type="predicted"/>
<dbReference type="Pfam" id="PF22352">
    <property type="entry name" value="K319L-like_PKD"/>
    <property type="match status" value="1"/>
</dbReference>
<dbReference type="SUPFAM" id="SSF51126">
    <property type="entry name" value="Pectin lyase-like"/>
    <property type="match status" value="1"/>
</dbReference>
<evidence type="ECO:0000313" key="2">
    <source>
        <dbReference type="EMBL" id="MTI27399.1"/>
    </source>
</evidence>
<evidence type="ECO:0008006" key="4">
    <source>
        <dbReference type="Google" id="ProtNLM"/>
    </source>
</evidence>
<gene>
    <name evidence="2" type="ORF">E1163_20755</name>
</gene>
<dbReference type="Proteomes" id="UP000798808">
    <property type="component" value="Unassembled WGS sequence"/>
</dbReference>
<dbReference type="InterPro" id="IPR013783">
    <property type="entry name" value="Ig-like_fold"/>
</dbReference>
<dbReference type="InterPro" id="IPR006626">
    <property type="entry name" value="PbH1"/>
</dbReference>
<dbReference type="RefSeq" id="WP_155174401.1">
    <property type="nucleotide sequence ID" value="NZ_BAAAFL010000012.1"/>
</dbReference>
<sequence>MKRSKINLLTFFNMLSLALLLTLVSCGDDDGGDPTPTGTLMADAGPDQLVSVGDAVVLDGSGSSDSEGNAFTFQWAITNSPAGSTVTLNNPTTAAPGFTPDVAGSYTIELTISNENGQSSDEVSITAEEAIAPEEIGGTHDSDLTLVNRVSNPAKPDYIASSNVNMRADLIIEPGVKIVFESNVALNIESSGAILAEGSASEPIVMTGTTESNGFWKGVGVFSSDVRNVMDYVQVYYGGSAEYGGGLYAKFNVGIENGDKMKVTNCTIAQSGDYGLYVEKGGALTGFANNTFKNNTGMPLAIDANNMTQMDASSSFTDNGHQYVELFGSTLSLGTESIWTAFADGTPYWVTGDIHVESGLKINEGVVMEFGSDLDMSIQGTGYIIAKGTATNRVSFLGKAGTAGSWRGIHIFTNDTKNEFDYVEIAHGGSNEPGGGLYVLANLGIENGDRAKVTNSIIRDSNGYGLYVEKGGALEAFANNEFKNNVGTAMALDANQVHQLDEASTFNTGNGDNSVEIISSTLEQGATEVTWVALSNQTPYFFSGNVAIESGLVINAGANFEAGTDIRVTVGGDGYLSVEGTAAKKVSFTGKTKSPGAWRGIGFFTNDVRNLIDHAVIKHGGSADLGGGLYAKFNVGVENNDQLVVTNSTISDSAGYGIFAESGSTLTASGNTFSNNASGNTN</sequence>
<keyword evidence="1" id="KW-0732">Signal</keyword>
<feature type="chain" id="PRO_5045853349" description="PKD domain-containing protein" evidence="1">
    <location>
        <begin position="28"/>
        <end position="682"/>
    </location>
</feature>
<keyword evidence="3" id="KW-1185">Reference proteome</keyword>
<dbReference type="Gene3D" id="2.60.40.10">
    <property type="entry name" value="Immunoglobulins"/>
    <property type="match status" value="1"/>
</dbReference>
<organism evidence="2 3">
    <name type="scientific">Fulvivirga kasyanovii</name>
    <dbReference type="NCBI Taxonomy" id="396812"/>
    <lineage>
        <taxon>Bacteria</taxon>
        <taxon>Pseudomonadati</taxon>
        <taxon>Bacteroidota</taxon>
        <taxon>Cytophagia</taxon>
        <taxon>Cytophagales</taxon>
        <taxon>Fulvivirgaceae</taxon>
        <taxon>Fulvivirga</taxon>
    </lineage>
</organism>
<accession>A0ABW9RT85</accession>
<dbReference type="EMBL" id="SMLW01000626">
    <property type="protein sequence ID" value="MTI27399.1"/>
    <property type="molecule type" value="Genomic_DNA"/>
</dbReference>
<dbReference type="PROSITE" id="PS51257">
    <property type="entry name" value="PROKAR_LIPOPROTEIN"/>
    <property type="match status" value="1"/>
</dbReference>
<dbReference type="InterPro" id="IPR011050">
    <property type="entry name" value="Pectin_lyase_fold/virulence"/>
</dbReference>
<protein>
    <recommendedName>
        <fullName evidence="4">PKD domain-containing protein</fullName>
    </recommendedName>
</protein>
<dbReference type="SUPFAM" id="SSF49299">
    <property type="entry name" value="PKD domain"/>
    <property type="match status" value="1"/>
</dbReference>
<evidence type="ECO:0000313" key="3">
    <source>
        <dbReference type="Proteomes" id="UP000798808"/>
    </source>
</evidence>
<comment type="caution">
    <text evidence="2">The sequence shown here is derived from an EMBL/GenBank/DDBJ whole genome shotgun (WGS) entry which is preliminary data.</text>
</comment>
<dbReference type="InterPro" id="IPR035986">
    <property type="entry name" value="PKD_dom_sf"/>
</dbReference>
<name>A0ABW9RT85_9BACT</name>
<feature type="signal peptide" evidence="1">
    <location>
        <begin position="1"/>
        <end position="27"/>
    </location>
</feature>
<evidence type="ECO:0000256" key="1">
    <source>
        <dbReference type="SAM" id="SignalP"/>
    </source>
</evidence>